<evidence type="ECO:0000313" key="2">
    <source>
        <dbReference type="EMBL" id="GGP03546.1"/>
    </source>
</evidence>
<comment type="caution">
    <text evidence="2">The sequence shown here is derived from an EMBL/GenBank/DDBJ whole genome shotgun (WGS) entry which is preliminary data.</text>
</comment>
<dbReference type="AlphaFoldDB" id="A0A918A4H4"/>
<protein>
    <submittedName>
        <fullName evidence="2">Uncharacterized protein</fullName>
    </submittedName>
</protein>
<reference evidence="2" key="2">
    <citation type="submission" date="2020-09" db="EMBL/GenBank/DDBJ databases">
        <authorList>
            <person name="Sun Q."/>
            <person name="Zhou Y."/>
        </authorList>
    </citation>
    <scope>NUCLEOTIDE SEQUENCE</scope>
    <source>
        <strain evidence="2">CGMCC 4.7430</strain>
    </source>
</reference>
<feature type="region of interest" description="Disordered" evidence="1">
    <location>
        <begin position="80"/>
        <end position="106"/>
    </location>
</feature>
<proteinExistence type="predicted"/>
<reference evidence="2" key="1">
    <citation type="journal article" date="2014" name="Int. J. Syst. Evol. Microbiol.">
        <title>Complete genome sequence of Corynebacterium casei LMG S-19264T (=DSM 44701T), isolated from a smear-ripened cheese.</title>
        <authorList>
            <consortium name="US DOE Joint Genome Institute (JGI-PGF)"/>
            <person name="Walter F."/>
            <person name="Albersmeier A."/>
            <person name="Kalinowski J."/>
            <person name="Ruckert C."/>
        </authorList>
    </citation>
    <scope>NUCLEOTIDE SEQUENCE</scope>
    <source>
        <strain evidence="2">CGMCC 4.7430</strain>
    </source>
</reference>
<accession>A0A918A4H4</accession>
<gene>
    <name evidence="2" type="ORF">GCM10012278_15200</name>
</gene>
<name>A0A918A4H4_9ACTN</name>
<dbReference type="Proteomes" id="UP000660745">
    <property type="component" value="Unassembled WGS sequence"/>
</dbReference>
<sequence>MVEIIDDGVLSRETAPVVGLPVVPVALRPTLAVPAEQHAPEGVRTPCGVGALAECAPGTRFRSPFDSPPKTPMIMSWASFTGSIGPPTSGTHSGTPKCSNHGNVRL</sequence>
<dbReference type="EMBL" id="BMNK01000002">
    <property type="protein sequence ID" value="GGP03546.1"/>
    <property type="molecule type" value="Genomic_DNA"/>
</dbReference>
<evidence type="ECO:0000313" key="3">
    <source>
        <dbReference type="Proteomes" id="UP000660745"/>
    </source>
</evidence>
<organism evidence="2 3">
    <name type="scientific">Nonomuraea glycinis</name>
    <dbReference type="NCBI Taxonomy" id="2047744"/>
    <lineage>
        <taxon>Bacteria</taxon>
        <taxon>Bacillati</taxon>
        <taxon>Actinomycetota</taxon>
        <taxon>Actinomycetes</taxon>
        <taxon>Streptosporangiales</taxon>
        <taxon>Streptosporangiaceae</taxon>
        <taxon>Nonomuraea</taxon>
    </lineage>
</organism>
<evidence type="ECO:0000256" key="1">
    <source>
        <dbReference type="SAM" id="MobiDB-lite"/>
    </source>
</evidence>
<keyword evidence="3" id="KW-1185">Reference proteome</keyword>